<dbReference type="KEGG" id="kox:KOX_10480"/>
<evidence type="ECO:0008006" key="4">
    <source>
        <dbReference type="Google" id="ProtNLM"/>
    </source>
</evidence>
<dbReference type="EMBL" id="CP003218">
    <property type="protein sequence ID" value="AEX03822.1"/>
    <property type="molecule type" value="Genomic_DNA"/>
</dbReference>
<dbReference type="Proteomes" id="UP000007843">
    <property type="component" value="Chromosome"/>
</dbReference>
<dbReference type="Pfam" id="PF16083">
    <property type="entry name" value="Phage_holin_3_3"/>
    <property type="match status" value="1"/>
</dbReference>
<organism evidence="2 3">
    <name type="scientific">Klebsiella michiganensis (strain ATCC 8724 / DSM 4798 / JCM 20051 / NBRC 3318 / NRRL B-199 / KCTC 1686 / BUCSAV 143 / CCM 1901)</name>
    <dbReference type="NCBI Taxonomy" id="1006551"/>
    <lineage>
        <taxon>Bacteria</taxon>
        <taxon>Pseudomonadati</taxon>
        <taxon>Pseudomonadota</taxon>
        <taxon>Gammaproteobacteria</taxon>
        <taxon>Enterobacterales</taxon>
        <taxon>Enterobacteriaceae</taxon>
        <taxon>Klebsiella/Raoultella group</taxon>
        <taxon>Klebsiella</taxon>
    </lineage>
</organism>
<evidence type="ECO:0000256" key="1">
    <source>
        <dbReference type="SAM" id="Phobius"/>
    </source>
</evidence>
<dbReference type="GeneID" id="66561812"/>
<evidence type="ECO:0000313" key="2">
    <source>
        <dbReference type="EMBL" id="AEX03822.1"/>
    </source>
</evidence>
<keyword evidence="1" id="KW-0472">Membrane</keyword>
<feature type="transmembrane region" description="Helical" evidence="1">
    <location>
        <begin position="12"/>
        <end position="35"/>
    </location>
</feature>
<dbReference type="AlphaFoldDB" id="A0A0H3H859"/>
<dbReference type="HOGENOM" id="CLU_177819_0_0_6"/>
<proteinExistence type="predicted"/>
<keyword evidence="1" id="KW-0812">Transmembrane</keyword>
<accession>A0A0H3H859</accession>
<gene>
    <name evidence="2" type="ordered locus">KOX_10480</name>
</gene>
<sequence length="115" mass="12549">MSIPNHLETTEVVLLEVEILFTIIATGAWGGFVSYLIRRDRQEGDDHSHKGIMHCLTQVVVSCFTSFLLSAVAIEKELSFNMVLLAAGLGGVFAGPILKILGEKIKKALDDAKIH</sequence>
<dbReference type="RefSeq" id="WP_014227856.1">
    <property type="nucleotide sequence ID" value="NC_016612.1"/>
</dbReference>
<dbReference type="InterPro" id="IPR032126">
    <property type="entry name" value="LydA_holin"/>
</dbReference>
<keyword evidence="1" id="KW-1133">Transmembrane helix</keyword>
<reference evidence="2 3" key="1">
    <citation type="journal article" date="2012" name="J. Bacteriol.">
        <title>Complete genome sequence of Klebsiella oxytoca KCTC 1686, used in production of 2,3-butanediol.</title>
        <authorList>
            <person name="Shin S.H."/>
            <person name="Kim S."/>
            <person name="Kim J.Y."/>
            <person name="Lee S."/>
            <person name="Um Y."/>
            <person name="Oh M.K."/>
            <person name="Kim Y.R."/>
            <person name="Lee J."/>
            <person name="Yang K.S."/>
        </authorList>
    </citation>
    <scope>NUCLEOTIDE SEQUENCE [LARGE SCALE GENOMIC DNA]</scope>
    <source>
        <strain evidence="3">ATCC 8724 / DSM 4798 / JCM 20051 / NBRC 3318 / NRRL B-199 / KCTC 1686</strain>
    </source>
</reference>
<feature type="transmembrane region" description="Helical" evidence="1">
    <location>
        <begin position="80"/>
        <end position="98"/>
    </location>
</feature>
<evidence type="ECO:0000313" key="3">
    <source>
        <dbReference type="Proteomes" id="UP000007843"/>
    </source>
</evidence>
<protein>
    <recommendedName>
        <fullName evidence="4">Phage protein</fullName>
    </recommendedName>
</protein>
<name>A0A0H3H859_KLEM8</name>
<feature type="transmembrane region" description="Helical" evidence="1">
    <location>
        <begin position="55"/>
        <end position="74"/>
    </location>
</feature>